<evidence type="ECO:0000313" key="1">
    <source>
        <dbReference type="EMBL" id="PWT43092.1"/>
    </source>
</evidence>
<comment type="caution">
    <text evidence="1">The sequence shown here is derived from an EMBL/GenBank/DDBJ whole genome shotgun (WGS) entry which is preliminary data.</text>
</comment>
<proteinExistence type="predicted"/>
<dbReference type="Proteomes" id="UP000245980">
    <property type="component" value="Unassembled WGS sequence"/>
</dbReference>
<dbReference type="EMBL" id="QGHT01000004">
    <property type="protein sequence ID" value="PWT43092.1"/>
    <property type="molecule type" value="Genomic_DNA"/>
</dbReference>
<gene>
    <name evidence="1" type="ORF">DKZ22_01730</name>
</gene>
<sequence>MEVMNKDIFKNHIAFYHHYGPYEFLIWKSKDYELKDRIDYVFNRMTSTLSISGDLGSAVLSWNTTGNTLDNIADYSKSLGYFVGKMETSDDKYEYDSDTLEKELSDYLGLDDEEEYSLSLEDRQEMKQDLIECFDEFTGEYDLASDLRDKLIDFDPDWWEGIPNGRRISDRAKLWAVGLQQAMAQIKQHENNVRAFADTQLADMYSLICDLSVSADLYKTKTEKAFQAVRALNVAIHDVGDNFERLNEIVEDDQNKGID</sequence>
<dbReference type="RefSeq" id="WP_109883218.1">
    <property type="nucleotide sequence ID" value="NZ_QGHP01000003.1"/>
</dbReference>
<reference evidence="1 2" key="1">
    <citation type="journal article" date="2018" name="Front. Microbiol.">
        <title>Comparative Genomics of the Herbivore Gut Symbiont Lactobacillus reuteri Reveals Genetic Diversity and Lifestyle Adaptation.</title>
        <authorList>
            <person name="Zhao J."/>
        </authorList>
    </citation>
    <scope>NUCLEOTIDE SEQUENCE [LARGE SCALE GENOMIC DNA]</scope>
    <source>
        <strain evidence="1 2">LR10</strain>
    </source>
</reference>
<evidence type="ECO:0000313" key="2">
    <source>
        <dbReference type="Proteomes" id="UP000245980"/>
    </source>
</evidence>
<name>A0A855XDZ7_LIMRT</name>
<dbReference type="AlphaFoldDB" id="A0A855XDZ7"/>
<accession>A0A855XDZ7</accession>
<protein>
    <submittedName>
        <fullName evidence="1">Uncharacterized protein</fullName>
    </submittedName>
</protein>
<organism evidence="1 2">
    <name type="scientific">Limosilactobacillus reuteri</name>
    <name type="common">Lactobacillus reuteri</name>
    <dbReference type="NCBI Taxonomy" id="1598"/>
    <lineage>
        <taxon>Bacteria</taxon>
        <taxon>Bacillati</taxon>
        <taxon>Bacillota</taxon>
        <taxon>Bacilli</taxon>
        <taxon>Lactobacillales</taxon>
        <taxon>Lactobacillaceae</taxon>
        <taxon>Limosilactobacillus</taxon>
    </lineage>
</organism>